<dbReference type="PANTHER" id="PTHR35271">
    <property type="entry name" value="ABC TRANSPORTER, SUBSTRATE-BINDING LIPOPROTEIN-RELATED"/>
    <property type="match status" value="1"/>
</dbReference>
<feature type="chain" id="PRO_5005568959" description="ABC transporter substrate binding protein" evidence="1">
    <location>
        <begin position="27"/>
        <end position="331"/>
    </location>
</feature>
<proteinExistence type="predicted"/>
<name>A0A0L6W375_9FIRM</name>
<comment type="caution">
    <text evidence="2">The sequence shown here is derived from an EMBL/GenBank/DDBJ whole genome shotgun (WGS) entry which is preliminary data.</text>
</comment>
<gene>
    <name evidence="2" type="ORF">Tfer_1366</name>
</gene>
<evidence type="ECO:0000313" key="3">
    <source>
        <dbReference type="Proteomes" id="UP000037175"/>
    </source>
</evidence>
<sequence length="331" mass="34776" precursor="true">MKKLITLSMVLLLLAGLVGCGSNQPAATKDKGSGKALQVGIIQIVEHPALDAAREGFLETLKKNGYEEGKNLVVNYQNAQGDANNLQPIAQKLASEKPDLILAIATPSAQAVAGATKDIPILITAVTDPVGAKLVNSLQKPGTNVTGTTDMNPIKEQLELLKQLVPGAKNIGVIYNAGEQNSQTQVKKVKELASGLGLEVTEATVTSTAEVMQATQSLVGKVQAIYVPTDNMVVSAANSVVQVADQNKIPIISGESSVVEKGALATIGIDYKKLGEQTGEMAIRIINGEKPQDMPVESQKEFSIVINKKNADKIGVTIPEEVLGKAAKVIK</sequence>
<reference evidence="3" key="1">
    <citation type="submission" date="2015-07" db="EMBL/GenBank/DDBJ databases">
        <title>Complete Genome of Thermincola ferriacetica strain Z-0001T.</title>
        <authorList>
            <person name="Lusk B."/>
            <person name="Badalamenti J.P."/>
            <person name="Parameswaran P."/>
            <person name="Bond D.R."/>
            <person name="Torres C.I."/>
        </authorList>
    </citation>
    <scope>NUCLEOTIDE SEQUENCE [LARGE SCALE GENOMIC DNA]</scope>
    <source>
        <strain evidence="3">Z-0001</strain>
    </source>
</reference>
<dbReference type="Proteomes" id="UP000037175">
    <property type="component" value="Unassembled WGS sequence"/>
</dbReference>
<evidence type="ECO:0000313" key="2">
    <source>
        <dbReference type="EMBL" id="KNZ69985.1"/>
    </source>
</evidence>
<dbReference type="SUPFAM" id="SSF53822">
    <property type="entry name" value="Periplasmic binding protein-like I"/>
    <property type="match status" value="1"/>
</dbReference>
<dbReference type="Pfam" id="PF04392">
    <property type="entry name" value="ABC_sub_bind"/>
    <property type="match status" value="1"/>
</dbReference>
<dbReference type="EMBL" id="LGTE01000007">
    <property type="protein sequence ID" value="KNZ69985.1"/>
    <property type="molecule type" value="Genomic_DNA"/>
</dbReference>
<organism evidence="2 3">
    <name type="scientific">Thermincola ferriacetica</name>
    <dbReference type="NCBI Taxonomy" id="281456"/>
    <lineage>
        <taxon>Bacteria</taxon>
        <taxon>Bacillati</taxon>
        <taxon>Bacillota</taxon>
        <taxon>Clostridia</taxon>
        <taxon>Eubacteriales</taxon>
        <taxon>Thermincolaceae</taxon>
        <taxon>Thermincola</taxon>
    </lineage>
</organism>
<keyword evidence="1" id="KW-0732">Signal</keyword>
<dbReference type="PATRIC" id="fig|281456.6.peg.1452"/>
<dbReference type="InterPro" id="IPR007487">
    <property type="entry name" value="ABC_transpt-TYRBP-like"/>
</dbReference>
<protein>
    <recommendedName>
        <fullName evidence="4">ABC transporter substrate binding protein</fullName>
    </recommendedName>
</protein>
<dbReference type="Gene3D" id="3.40.50.2300">
    <property type="match status" value="2"/>
</dbReference>
<dbReference type="CDD" id="cd06325">
    <property type="entry name" value="PBP1_ABC_unchar_transporter"/>
    <property type="match status" value="1"/>
</dbReference>
<evidence type="ECO:0000256" key="1">
    <source>
        <dbReference type="SAM" id="SignalP"/>
    </source>
</evidence>
<keyword evidence="3" id="KW-1185">Reference proteome</keyword>
<accession>A0A0L6W375</accession>
<dbReference type="PROSITE" id="PS51257">
    <property type="entry name" value="PROKAR_LIPOPROTEIN"/>
    <property type="match status" value="1"/>
</dbReference>
<evidence type="ECO:0008006" key="4">
    <source>
        <dbReference type="Google" id="ProtNLM"/>
    </source>
</evidence>
<dbReference type="PANTHER" id="PTHR35271:SF1">
    <property type="entry name" value="ABC TRANSPORTER, SUBSTRATE-BINDING LIPOPROTEIN"/>
    <property type="match status" value="1"/>
</dbReference>
<feature type="signal peptide" evidence="1">
    <location>
        <begin position="1"/>
        <end position="26"/>
    </location>
</feature>
<dbReference type="RefSeq" id="WP_200901015.1">
    <property type="nucleotide sequence ID" value="NZ_LGTE01000007.1"/>
</dbReference>
<dbReference type="InterPro" id="IPR028082">
    <property type="entry name" value="Peripla_BP_I"/>
</dbReference>
<dbReference type="AlphaFoldDB" id="A0A0L6W375"/>